<proteinExistence type="predicted"/>
<keyword evidence="2" id="KW-1185">Reference proteome</keyword>
<accession>R7RPE8</accession>
<comment type="caution">
    <text evidence="1">The sequence shown here is derived from an EMBL/GenBank/DDBJ whole genome shotgun (WGS) entry which is preliminary data.</text>
</comment>
<dbReference type="AlphaFoldDB" id="R7RPE8"/>
<gene>
    <name evidence="1" type="ORF">TCEL_00004</name>
</gene>
<evidence type="ECO:0000313" key="2">
    <source>
        <dbReference type="Proteomes" id="UP000014923"/>
    </source>
</evidence>
<evidence type="ECO:0000313" key="1">
    <source>
        <dbReference type="EMBL" id="CDF57110.1"/>
    </source>
</evidence>
<reference evidence="1" key="1">
    <citation type="submission" date="2013-03" db="EMBL/GenBank/DDBJ databases">
        <title>Draft genome sequence of the hydrogen-ethanol-producing anaerobic alkalithermophilic Caloramator celere.</title>
        <authorList>
            <person name="Ciranna A."/>
            <person name="Larjo A."/>
            <person name="Kivisto A."/>
            <person name="Santala V."/>
            <person name="Roos C."/>
            <person name="Karp M."/>
        </authorList>
    </citation>
    <scope>NUCLEOTIDE SEQUENCE [LARGE SCALE GENOMIC DNA]</scope>
    <source>
        <strain evidence="1">DSM 8682</strain>
    </source>
</reference>
<dbReference type="Proteomes" id="UP000014923">
    <property type="component" value="Unassembled WGS sequence"/>
</dbReference>
<name>R7RPE8_9CLOT</name>
<organism evidence="1 2">
    <name type="scientific">Thermobrachium celere DSM 8682</name>
    <dbReference type="NCBI Taxonomy" id="941824"/>
    <lineage>
        <taxon>Bacteria</taxon>
        <taxon>Bacillati</taxon>
        <taxon>Bacillota</taxon>
        <taxon>Clostridia</taxon>
        <taxon>Eubacteriales</taxon>
        <taxon>Clostridiaceae</taxon>
        <taxon>Thermobrachium</taxon>
    </lineage>
</organism>
<protein>
    <submittedName>
        <fullName evidence="1">Uncharacterized protein</fullName>
    </submittedName>
</protein>
<dbReference type="HOGENOM" id="CLU_3223203_0_0_9"/>
<sequence length="44" mass="5135">MNTSLSYPDIFANNSLEDILKRKQITSNKIPCSFSAVYKWSFYI</sequence>
<dbReference type="EMBL" id="CAVN010000006">
    <property type="protein sequence ID" value="CDF57110.1"/>
    <property type="molecule type" value="Genomic_DNA"/>
</dbReference>